<feature type="region of interest" description="Disordered" evidence="1">
    <location>
        <begin position="1"/>
        <end position="22"/>
    </location>
</feature>
<accession>A0ABU1NSP0</accession>
<sequence>MKNHEEMTTEKERALRKPPYPQSSVIQSLEWEPADSMIRTAIGVVYMTDPVKYDGSDNWPVTWADDDRLYTLYGDGYGFDPVLEEKLGLGFAYVTGNPPDVQGINVRSGSGENQGYGRQGKKGSGVLMVDGILYAWLFHADEKGGQAQLTWSTDHAQTWNFSDWKFEAFGLCAFINYGKNYSDARDDYVYTVTHDHPKADVPSDRMILMRVPKDRIGEREAYEFFKALDEETPIWTKEIEERGAVFEHQDACLRSGISYNRAIQRYLWWQHIPNAPGHRDRGDTRFSGGFGVYDAPEPWGPWTTAYFTEQWDMGPGERGEFPTKWMSPDGKTVYLVFSGDDNFCVRKAEIQL</sequence>
<dbReference type="Proteomes" id="UP001267290">
    <property type="component" value="Unassembled WGS sequence"/>
</dbReference>
<proteinExistence type="predicted"/>
<dbReference type="InterPro" id="IPR036278">
    <property type="entry name" value="Sialidase_sf"/>
</dbReference>
<protein>
    <recommendedName>
        <fullName evidence="4">DUF4185 domain-containing protein</fullName>
    </recommendedName>
</protein>
<evidence type="ECO:0000313" key="3">
    <source>
        <dbReference type="Proteomes" id="UP001267290"/>
    </source>
</evidence>
<evidence type="ECO:0000313" key="2">
    <source>
        <dbReference type="EMBL" id="MDR6550086.1"/>
    </source>
</evidence>
<dbReference type="EMBL" id="JAVDSB010000001">
    <property type="protein sequence ID" value="MDR6550086.1"/>
    <property type="molecule type" value="Genomic_DNA"/>
</dbReference>
<keyword evidence="3" id="KW-1185">Reference proteome</keyword>
<dbReference type="RefSeq" id="WP_310224454.1">
    <property type="nucleotide sequence ID" value="NZ_JAVDSB010000001.1"/>
</dbReference>
<evidence type="ECO:0000256" key="1">
    <source>
        <dbReference type="SAM" id="MobiDB-lite"/>
    </source>
</evidence>
<gene>
    <name evidence="2" type="ORF">J2736_001269</name>
</gene>
<comment type="caution">
    <text evidence="2">The sequence shown here is derived from an EMBL/GenBank/DDBJ whole genome shotgun (WGS) entry which is preliminary data.</text>
</comment>
<reference evidence="2 3" key="1">
    <citation type="submission" date="2023-07" db="EMBL/GenBank/DDBJ databases">
        <title>Sorghum-associated microbial communities from plants grown in Nebraska, USA.</title>
        <authorList>
            <person name="Schachtman D."/>
        </authorList>
    </citation>
    <scope>NUCLEOTIDE SEQUENCE [LARGE SCALE GENOMIC DNA]</scope>
    <source>
        <strain evidence="2 3">CC258</strain>
    </source>
</reference>
<dbReference type="SUPFAM" id="SSF50939">
    <property type="entry name" value="Sialidases"/>
    <property type="match status" value="1"/>
</dbReference>
<name>A0ABU1NSP0_9BACL</name>
<feature type="compositionally biased region" description="Basic and acidic residues" evidence="1">
    <location>
        <begin position="1"/>
        <end position="15"/>
    </location>
</feature>
<organism evidence="2 3">
    <name type="scientific">Paenibacillus qinlingensis</name>
    <dbReference type="NCBI Taxonomy" id="1837343"/>
    <lineage>
        <taxon>Bacteria</taxon>
        <taxon>Bacillati</taxon>
        <taxon>Bacillota</taxon>
        <taxon>Bacilli</taxon>
        <taxon>Bacillales</taxon>
        <taxon>Paenibacillaceae</taxon>
        <taxon>Paenibacillus</taxon>
    </lineage>
</organism>
<evidence type="ECO:0008006" key="4">
    <source>
        <dbReference type="Google" id="ProtNLM"/>
    </source>
</evidence>